<name>A0ABY6MMI5_9BACT</name>
<proteinExistence type="predicted"/>
<keyword evidence="1" id="KW-0378">Hydrolase</keyword>
<keyword evidence="6" id="KW-0547">Nucleotide-binding</keyword>
<keyword evidence="2" id="KW-0862">Zinc</keyword>
<keyword evidence="6" id="KW-0347">Helicase</keyword>
<keyword evidence="2" id="KW-0479">Metal-binding</keyword>
<dbReference type="InterPro" id="IPR001650">
    <property type="entry name" value="Helicase_C-like"/>
</dbReference>
<dbReference type="Gene3D" id="3.40.50.10810">
    <property type="entry name" value="Tandem AAA-ATPase domain"/>
    <property type="match status" value="1"/>
</dbReference>
<evidence type="ECO:0000313" key="7">
    <source>
        <dbReference type="Proteomes" id="UP001163156"/>
    </source>
</evidence>
<dbReference type="InterPro" id="IPR038718">
    <property type="entry name" value="SNF2-like_sf"/>
</dbReference>
<dbReference type="Pfam" id="PF08455">
    <property type="entry name" value="SNF2_assoc"/>
    <property type="match status" value="1"/>
</dbReference>
<feature type="domain" description="SWIM-type" evidence="3">
    <location>
        <begin position="59"/>
        <end position="106"/>
    </location>
</feature>
<evidence type="ECO:0000313" key="6">
    <source>
        <dbReference type="EMBL" id="UZD24370.1"/>
    </source>
</evidence>
<dbReference type="RefSeq" id="WP_264811083.1">
    <property type="nucleotide sequence ID" value="NZ_CP110226.1"/>
</dbReference>
<dbReference type="InterPro" id="IPR000330">
    <property type="entry name" value="SNF2_N"/>
</dbReference>
<sequence>MALSRSEVRVLGDLLDSFDEKIFNRGEELFDQDHVRFLNLDTPSKTYAFKVQGSGGYAYRVDICLDEALIEYGYDIGADFESSCECVYYEENLTCKHVAAAALFLDYNDEVDFRELSNKRTIFSPKTKKVEAKKKSIFPIVLQCTEDKLESVKDRLPENVSPLRYADLRTIELEEDGFVYDLNLFGYPTKITFRFDFINEEVIFTCSEKTPFIEEQGLAWLNYHLSDSKNIDLKVVTDGQRQKAKLAKLKDLGLLDELKDPSSALGLAYVEGSIRFVYSGELEGMKDVVALGKGFRDFTADAMPSINPTYFSDRKDAKELGLYNAAFLLSISTEGHLLKITPFMAKGKKNDPEGFHVRFEELEDADDLRLSRNEGLGNMLVEVQRMKTLIENRKYDVLQSVFNRFILSVGNHYPIHRSYGFLYGYEKFHKNHIKEKLDFRFADLEFNLVREKSIFELQGWLIVGEERLNLKEIKDLVISEVFAVWNQTIVLLFEDGKTLALLDFWYAYLPTKFPASKFQEFSENLIKPLVKVGKFSDETGMILEQDASSTLGLELYISEVSGLVVFEPKVKYSEHVSSNPLLSGTLFDSETNTVFLKNIEAESSFLELLRSLHPSFAKDKVEGYFYLTHYQFSEGNWFLETFDRLKDAGVQVFGLDKLTVKRYSPFPPSISMNVSSNSDWFEINTQIKFGNYTIRLKDIKQAIKADDRYVKLGDGTLGQIPDRWLRKFKKLIQSSESEDETLKLGKIHFNLLDDFESEILSPELERELAEKRNRLRSFEEVREVGMPAAVQAELRTYQKIGLNWLNFLQEYGWGGILADDMGLGKTLQVITLIAQMAEKGNIKVLIVAPTTLLFNWKNELAKFAPSLDYFIHHGDRYDKVEDLKAHTIILTSYGLVVNDLELLKQLEFDLIVADESQAIKNVSSLRYKSIIKLKGKLKLAMTGTPIENGIAELYAHMNFVNPGFFRTISGFKDQYVKELRNGNPETMEDLRKKIQPFVLRRTKEEVLTELPDKTEEYLYCEMGASQKKIYEAYRNEYREFLQGKFEEEGANQSKMFVLEGLTKLRQICDSPALISQENGVNSAKIDLLVEHIQEKTGNHKVLIFSQFVKMLQLVKSELISKNISFSYLDGKSSPKDRENSVNQFQQDSSIRVFLISLKAGGTGLNLTAADYVYILDPWWNPAVENQAIDRCYRMGQDKKVVAYRMICKDTVEEKIMEMQKSKLKLAKEVISEGDGFLTGMNGESMLRLFE</sequence>
<keyword evidence="6" id="KW-0067">ATP-binding</keyword>
<dbReference type="InterPro" id="IPR007527">
    <property type="entry name" value="Znf_SWIM"/>
</dbReference>
<reference evidence="6" key="1">
    <citation type="submission" date="2022-10" db="EMBL/GenBank/DDBJ databases">
        <title>Algoriphagus sp. a novel bacteria isolate from halophytes salicornia europaea.</title>
        <authorList>
            <person name="Peng Y."/>
            <person name="Jiang L."/>
            <person name="Lee J."/>
        </authorList>
    </citation>
    <scope>NUCLEOTIDE SEQUENCE</scope>
    <source>
        <strain evidence="6">TR-M5</strain>
    </source>
</reference>
<accession>A0ABY6MMI5</accession>
<dbReference type="Proteomes" id="UP001163156">
    <property type="component" value="Chromosome"/>
</dbReference>
<dbReference type="Pfam" id="PF00271">
    <property type="entry name" value="Helicase_C"/>
    <property type="match status" value="1"/>
</dbReference>
<feature type="domain" description="Helicase ATP-binding" evidence="4">
    <location>
        <begin position="806"/>
        <end position="963"/>
    </location>
</feature>
<dbReference type="PANTHER" id="PTHR10799">
    <property type="entry name" value="SNF2/RAD54 HELICASE FAMILY"/>
    <property type="match status" value="1"/>
</dbReference>
<evidence type="ECO:0000259" key="4">
    <source>
        <dbReference type="PROSITE" id="PS51192"/>
    </source>
</evidence>
<dbReference type="SUPFAM" id="SSF52540">
    <property type="entry name" value="P-loop containing nucleoside triphosphate hydrolases"/>
    <property type="match status" value="2"/>
</dbReference>
<evidence type="ECO:0000256" key="2">
    <source>
        <dbReference type="PROSITE-ProRule" id="PRU00325"/>
    </source>
</evidence>
<evidence type="ECO:0000259" key="5">
    <source>
        <dbReference type="PROSITE" id="PS51194"/>
    </source>
</evidence>
<organism evidence="6 7">
    <name type="scientific">Algoriphagus halophytocola</name>
    <dbReference type="NCBI Taxonomy" id="2991499"/>
    <lineage>
        <taxon>Bacteria</taxon>
        <taxon>Pseudomonadati</taxon>
        <taxon>Bacteroidota</taxon>
        <taxon>Cytophagia</taxon>
        <taxon>Cytophagales</taxon>
        <taxon>Cyclobacteriaceae</taxon>
        <taxon>Algoriphagus</taxon>
    </lineage>
</organism>
<feature type="domain" description="Helicase C-terminal" evidence="5">
    <location>
        <begin position="1084"/>
        <end position="1244"/>
    </location>
</feature>
<dbReference type="GO" id="GO:0004386">
    <property type="term" value="F:helicase activity"/>
    <property type="evidence" value="ECO:0007669"/>
    <property type="project" value="UniProtKB-KW"/>
</dbReference>
<dbReference type="Gene3D" id="3.40.50.300">
    <property type="entry name" value="P-loop containing nucleotide triphosphate hydrolases"/>
    <property type="match status" value="1"/>
</dbReference>
<keyword evidence="7" id="KW-1185">Reference proteome</keyword>
<dbReference type="PROSITE" id="PS50966">
    <property type="entry name" value="ZF_SWIM"/>
    <property type="match status" value="1"/>
</dbReference>
<dbReference type="InterPro" id="IPR049730">
    <property type="entry name" value="SNF2/RAD54-like_C"/>
</dbReference>
<dbReference type="InterPro" id="IPR027417">
    <property type="entry name" value="P-loop_NTPase"/>
</dbReference>
<dbReference type="SMART" id="SM00490">
    <property type="entry name" value="HELICc"/>
    <property type="match status" value="1"/>
</dbReference>
<dbReference type="Pfam" id="PF00176">
    <property type="entry name" value="SNF2-rel_dom"/>
    <property type="match status" value="1"/>
</dbReference>
<dbReference type="SMART" id="SM00487">
    <property type="entry name" value="DEXDc"/>
    <property type="match status" value="1"/>
</dbReference>
<dbReference type="PROSITE" id="PS51194">
    <property type="entry name" value="HELICASE_CTER"/>
    <property type="match status" value="1"/>
</dbReference>
<dbReference type="PROSITE" id="PS51192">
    <property type="entry name" value="HELICASE_ATP_BIND_1"/>
    <property type="match status" value="1"/>
</dbReference>
<keyword evidence="2" id="KW-0863">Zinc-finger</keyword>
<gene>
    <name evidence="6" type="ORF">OM944_07675</name>
</gene>
<dbReference type="InterPro" id="IPR014001">
    <property type="entry name" value="Helicase_ATP-bd"/>
</dbReference>
<evidence type="ECO:0000259" key="3">
    <source>
        <dbReference type="PROSITE" id="PS50966"/>
    </source>
</evidence>
<protein>
    <submittedName>
        <fullName evidence="6">SNF2 family helicase</fullName>
    </submittedName>
</protein>
<dbReference type="InterPro" id="IPR013663">
    <property type="entry name" value="Helicase_SWF/SNF/SWI_bac"/>
</dbReference>
<dbReference type="CDD" id="cd18793">
    <property type="entry name" value="SF2_C_SNF"/>
    <property type="match status" value="1"/>
</dbReference>
<evidence type="ECO:0000256" key="1">
    <source>
        <dbReference type="ARBA" id="ARBA00022801"/>
    </source>
</evidence>
<dbReference type="EMBL" id="CP110226">
    <property type="protein sequence ID" value="UZD24370.1"/>
    <property type="molecule type" value="Genomic_DNA"/>
</dbReference>